<dbReference type="Pfam" id="PF07969">
    <property type="entry name" value="Amidohydro_3"/>
    <property type="match status" value="2"/>
</dbReference>
<dbReference type="EMBL" id="PUGF01000012">
    <property type="protein sequence ID" value="PRC92559.1"/>
    <property type="molecule type" value="Genomic_DNA"/>
</dbReference>
<dbReference type="SUPFAM" id="SSF51556">
    <property type="entry name" value="Metallo-dependent hydrolases"/>
    <property type="match status" value="1"/>
</dbReference>
<evidence type="ECO:0000313" key="3">
    <source>
        <dbReference type="Proteomes" id="UP000237839"/>
    </source>
</evidence>
<dbReference type="GO" id="GO:0016812">
    <property type="term" value="F:hydrolase activity, acting on carbon-nitrogen (but not peptide) bonds, in cyclic amides"/>
    <property type="evidence" value="ECO:0007669"/>
    <property type="project" value="TreeGrafter"/>
</dbReference>
<feature type="domain" description="Amidohydrolase 3" evidence="1">
    <location>
        <begin position="48"/>
        <end position="230"/>
    </location>
</feature>
<dbReference type="InterPro" id="IPR050378">
    <property type="entry name" value="Metallo-dep_Hydrolases_sf"/>
</dbReference>
<evidence type="ECO:0000259" key="1">
    <source>
        <dbReference type="Pfam" id="PF07969"/>
    </source>
</evidence>
<evidence type="ECO:0000313" key="2">
    <source>
        <dbReference type="EMBL" id="PRC92559.1"/>
    </source>
</evidence>
<dbReference type="PANTHER" id="PTHR11647:SF1">
    <property type="entry name" value="COLLAPSIN RESPONSE MEDIATOR PROTEIN"/>
    <property type="match status" value="1"/>
</dbReference>
<sequence length="490" mass="52635">MSALEFDIVIRNAEVIDGTGSTPYRADIGIANQKIAAIAKPNSLIAPQILNANGLVVAPGFIDVHTHDDREVLDHPAMHPKLTQGVTTVITGNCGISLAPWLADRDIPAPLNLIGQRADYRYASVADYVAAVRAAAPAVNVGILVGHSTLRLNAMSELNCVANQEEIAHMQALLAEGMQAGALGFSSGLFYQTSQAADNGEVITLAKVAAAAGGVYTSHIRDEYNGVLDALKEACDAGLAAQAPVILSHHKCAGPANWGRTVETLAYITERRAQQPLGLDAYPYTAGSTVLDPDYVDGVIRIMLSFSMPYPEMAGRDLADIAADWGVDQKEAARRLHPAGAVYFQMREDDVQRVLSYPHTMIGSDGLPHDSHPHPRLWGAFPRVLGHYCREQKLFTLAEAVHKMTGLSAQHFGLQQRGKIALNYWADLVIFDPATISDLATFSQPKQAAQGIYWVLVNGEVALNADGPTGHRNGQVLNRNSEQLSADVST</sequence>
<dbReference type="InterPro" id="IPR032466">
    <property type="entry name" value="Metal_Hydrolase"/>
</dbReference>
<comment type="caution">
    <text evidence="2">The sequence shown here is derived from an EMBL/GenBank/DDBJ whole genome shotgun (WGS) entry which is preliminary data.</text>
</comment>
<feature type="domain" description="Amidohydrolase 3" evidence="1">
    <location>
        <begin position="334"/>
        <end position="461"/>
    </location>
</feature>
<dbReference type="Proteomes" id="UP000237839">
    <property type="component" value="Unassembled WGS sequence"/>
</dbReference>
<dbReference type="InterPro" id="IPR023100">
    <property type="entry name" value="D-aminoacylase_insert_dom_sf"/>
</dbReference>
<proteinExistence type="predicted"/>
<accession>A0A2S9GXW9</accession>
<dbReference type="Gene3D" id="2.30.40.10">
    <property type="entry name" value="Urease, subunit C, domain 1"/>
    <property type="match status" value="1"/>
</dbReference>
<dbReference type="GO" id="GO:0016811">
    <property type="term" value="F:hydrolase activity, acting on carbon-nitrogen (but not peptide) bonds, in linear amides"/>
    <property type="evidence" value="ECO:0007669"/>
    <property type="project" value="InterPro"/>
</dbReference>
<dbReference type="AlphaFoldDB" id="A0A2S9GXW9"/>
<dbReference type="Gene3D" id="3.20.20.140">
    <property type="entry name" value="Metal-dependent hydrolases"/>
    <property type="match status" value="1"/>
</dbReference>
<organism evidence="2 3">
    <name type="scientific">Solimicrobium silvestre</name>
    <dbReference type="NCBI Taxonomy" id="2099400"/>
    <lineage>
        <taxon>Bacteria</taxon>
        <taxon>Pseudomonadati</taxon>
        <taxon>Pseudomonadota</taxon>
        <taxon>Betaproteobacteria</taxon>
        <taxon>Burkholderiales</taxon>
        <taxon>Oxalobacteraceae</taxon>
        <taxon>Solimicrobium</taxon>
    </lineage>
</organism>
<dbReference type="InterPro" id="IPR013108">
    <property type="entry name" value="Amidohydro_3"/>
</dbReference>
<dbReference type="GO" id="GO:0005829">
    <property type="term" value="C:cytosol"/>
    <property type="evidence" value="ECO:0007669"/>
    <property type="project" value="TreeGrafter"/>
</dbReference>
<dbReference type="Gene3D" id="3.30.1490.130">
    <property type="entry name" value="D-aminoacylase. Domain 3"/>
    <property type="match status" value="1"/>
</dbReference>
<dbReference type="SUPFAM" id="SSF51338">
    <property type="entry name" value="Composite domain of metallo-dependent hydrolases"/>
    <property type="match status" value="1"/>
</dbReference>
<keyword evidence="3" id="KW-1185">Reference proteome</keyword>
<dbReference type="PANTHER" id="PTHR11647">
    <property type="entry name" value="HYDRANTOINASE/DIHYDROPYRIMIDINASE FAMILY MEMBER"/>
    <property type="match status" value="1"/>
</dbReference>
<reference evidence="2 3" key="1">
    <citation type="submission" date="2018-02" db="EMBL/GenBank/DDBJ databases">
        <title>Solimicrobium silvestre gen. nov., sp. nov., isolated from alpine forest soil.</title>
        <authorList>
            <person name="Margesin R."/>
            <person name="Albuquerque L."/>
            <person name="Zhang D.-C."/>
            <person name="Froufe H.J.C."/>
            <person name="Severino R."/>
            <person name="Roxo I."/>
            <person name="Egas C."/>
            <person name="Da Costa M.S."/>
        </authorList>
    </citation>
    <scope>NUCLEOTIDE SEQUENCE [LARGE SCALE GENOMIC DNA]</scope>
    <source>
        <strain evidence="2 3">S20-91</strain>
    </source>
</reference>
<protein>
    <submittedName>
        <fullName evidence="2">N-acyl-D-aspartate/D-glutamate deacylase</fullName>
    </submittedName>
</protein>
<dbReference type="CDD" id="cd01297">
    <property type="entry name" value="D-aminoacylase"/>
    <property type="match status" value="1"/>
</dbReference>
<dbReference type="OrthoDB" id="9766983at2"/>
<gene>
    <name evidence="2" type="ORF">S2091_2614</name>
</gene>
<name>A0A2S9GXW9_9BURK</name>
<dbReference type="InterPro" id="IPR011059">
    <property type="entry name" value="Metal-dep_hydrolase_composite"/>
</dbReference>
<dbReference type="RefSeq" id="WP_105532378.1">
    <property type="nucleotide sequence ID" value="NZ_PUGF01000012.1"/>
</dbReference>